<evidence type="ECO:0000313" key="15">
    <source>
        <dbReference type="Proteomes" id="UP000011087"/>
    </source>
</evidence>
<dbReference type="PROSITE" id="PS00039">
    <property type="entry name" value="DEAD_ATP_HELICASE"/>
    <property type="match status" value="1"/>
</dbReference>
<reference evidence="15" key="2">
    <citation type="submission" date="2012-11" db="EMBL/GenBank/DDBJ databases">
        <authorList>
            <person name="Kuo A."/>
            <person name="Curtis B.A."/>
            <person name="Tanifuji G."/>
            <person name="Burki F."/>
            <person name="Gruber A."/>
            <person name="Irimia M."/>
            <person name="Maruyama S."/>
            <person name="Arias M.C."/>
            <person name="Ball S.G."/>
            <person name="Gile G.H."/>
            <person name="Hirakawa Y."/>
            <person name="Hopkins J.F."/>
            <person name="Rensing S.A."/>
            <person name="Schmutz J."/>
            <person name="Symeonidi A."/>
            <person name="Elias M."/>
            <person name="Eveleigh R.J."/>
            <person name="Herman E.K."/>
            <person name="Klute M.J."/>
            <person name="Nakayama T."/>
            <person name="Obornik M."/>
            <person name="Reyes-Prieto A."/>
            <person name="Armbrust E.V."/>
            <person name="Aves S.J."/>
            <person name="Beiko R.G."/>
            <person name="Coutinho P."/>
            <person name="Dacks J.B."/>
            <person name="Durnford D.G."/>
            <person name="Fast N.M."/>
            <person name="Green B.R."/>
            <person name="Grisdale C."/>
            <person name="Hempe F."/>
            <person name="Henrissat B."/>
            <person name="Hoppner M.P."/>
            <person name="Ishida K.-I."/>
            <person name="Kim E."/>
            <person name="Koreny L."/>
            <person name="Kroth P.G."/>
            <person name="Liu Y."/>
            <person name="Malik S.-B."/>
            <person name="Maier U.G."/>
            <person name="McRose D."/>
            <person name="Mock T."/>
            <person name="Neilson J.A."/>
            <person name="Onodera N.T."/>
            <person name="Poole A.M."/>
            <person name="Pritham E.J."/>
            <person name="Richards T.A."/>
            <person name="Rocap G."/>
            <person name="Roy S.W."/>
            <person name="Sarai C."/>
            <person name="Schaack S."/>
            <person name="Shirato S."/>
            <person name="Slamovits C.H."/>
            <person name="Spencer D.F."/>
            <person name="Suzuki S."/>
            <person name="Worden A.Z."/>
            <person name="Zauner S."/>
            <person name="Barry K."/>
            <person name="Bell C."/>
            <person name="Bharti A.K."/>
            <person name="Crow J.A."/>
            <person name="Grimwood J."/>
            <person name="Kramer R."/>
            <person name="Lindquist E."/>
            <person name="Lucas S."/>
            <person name="Salamov A."/>
            <person name="McFadden G.I."/>
            <person name="Lane C.E."/>
            <person name="Keeling P.J."/>
            <person name="Gray M.W."/>
            <person name="Grigoriev I.V."/>
            <person name="Archibald J.M."/>
        </authorList>
    </citation>
    <scope>NUCLEOTIDE SEQUENCE</scope>
    <source>
        <strain evidence="15">CCMP2712</strain>
    </source>
</reference>
<dbReference type="GO" id="GO:0005524">
    <property type="term" value="F:ATP binding"/>
    <property type="evidence" value="ECO:0007669"/>
    <property type="project" value="UniProtKB-KW"/>
</dbReference>
<dbReference type="OMA" id="QMIQKAR"/>
<dbReference type="PANTHER" id="PTHR47959">
    <property type="entry name" value="ATP-DEPENDENT RNA HELICASE RHLE-RELATED"/>
    <property type="match status" value="1"/>
</dbReference>
<dbReference type="SMART" id="SM00490">
    <property type="entry name" value="HELICc"/>
    <property type="match status" value="1"/>
</dbReference>
<proteinExistence type="inferred from homology"/>
<dbReference type="HOGENOM" id="CLU_003041_13_0_1"/>
<protein>
    <recommendedName>
        <fullName evidence="16">RNA helicase</fullName>
    </recommendedName>
</protein>
<dbReference type="RefSeq" id="XP_005831541.1">
    <property type="nucleotide sequence ID" value="XM_005831484.1"/>
</dbReference>
<evidence type="ECO:0000256" key="7">
    <source>
        <dbReference type="RuleBase" id="RU000492"/>
    </source>
</evidence>
<evidence type="ECO:0000256" key="8">
    <source>
        <dbReference type="SAM" id="Coils"/>
    </source>
</evidence>
<dbReference type="GO" id="GO:0005829">
    <property type="term" value="C:cytosol"/>
    <property type="evidence" value="ECO:0007669"/>
    <property type="project" value="TreeGrafter"/>
</dbReference>
<feature type="compositionally biased region" description="Basic and acidic residues" evidence="9">
    <location>
        <begin position="82"/>
        <end position="92"/>
    </location>
</feature>
<evidence type="ECO:0008006" key="16">
    <source>
        <dbReference type="Google" id="ProtNLM"/>
    </source>
</evidence>
<feature type="compositionally biased region" description="Basic and acidic residues" evidence="9">
    <location>
        <begin position="114"/>
        <end position="127"/>
    </location>
</feature>
<keyword evidence="4 7" id="KW-0347">Helicase</keyword>
<feature type="compositionally biased region" description="Basic and acidic residues" evidence="9">
    <location>
        <begin position="9"/>
        <end position="19"/>
    </location>
</feature>
<dbReference type="PANTHER" id="PTHR47959:SF1">
    <property type="entry name" value="ATP-DEPENDENT RNA HELICASE DBPA"/>
    <property type="match status" value="1"/>
</dbReference>
<dbReference type="CDD" id="cd18787">
    <property type="entry name" value="SF2_C_DEAD"/>
    <property type="match status" value="1"/>
</dbReference>
<dbReference type="Proteomes" id="UP000011087">
    <property type="component" value="Unassembled WGS sequence"/>
</dbReference>
<keyword evidence="3 7" id="KW-0378">Hydrolase</keyword>
<evidence type="ECO:0000256" key="1">
    <source>
        <dbReference type="ARBA" id="ARBA00004229"/>
    </source>
</evidence>
<evidence type="ECO:0000256" key="3">
    <source>
        <dbReference type="ARBA" id="ARBA00022801"/>
    </source>
</evidence>
<gene>
    <name evidence="13" type="ORF">GUITHDRAFT_109675</name>
</gene>
<keyword evidence="8" id="KW-0175">Coiled coil</keyword>
<dbReference type="InterPro" id="IPR011545">
    <property type="entry name" value="DEAD/DEAH_box_helicase_dom"/>
</dbReference>
<dbReference type="PROSITE" id="PS51195">
    <property type="entry name" value="Q_MOTIF"/>
    <property type="match status" value="1"/>
</dbReference>
<name>L1J7Q5_GUITC</name>
<sequence length="748" mass="85149">MGFKRKRPNTQEKEKKEISTQKNLMQPIEYVETSLDEYGWKPVPFDSKTFGSSCNLMGIMSISKIEGDEAEKLLRKYEKSKEKLTKLQDKGKSTNKKAAPTPGEDPARRKGGQKKQEVANEARESSILKKKKKKKKRQQADVAAGGPGEAVEGQGEEEEDHEGNEEVDVSEQTPKIADEDYDDQWEYEEWNCVMLRKCLVKALKEQGFEQPTAIQELVIPAAMAKRQDIFGAAETGSGKTLAFALPMLQRILDSHNFSGIDAKERKLAGLVLSPTRELAIQVRDHIVAAARFTKIKVVAVVGGLSMQKQQRQLAMHPHIVVGTPGRLWEQMRLGNEYLRELNMLLCLVIDEADRMMETGHFQELENILNLLPDLDPKAKQKRESNEEEEEEEITSFQATKGSKLHAQRHYRRQTMIFSATLIKDIQWRSTKKVKRKEKRKQPETSADVRRQSIERLIDRLQLPEEPVIFDLTPSGKVSEKIAQYRVEWRGRAILFINAIGEARRIANLLNLLRIRAVLLHSGLQQRQRLKNLETFKQDASSVLIATDVAARGLDIPQVSVVLHFHVPKVPSLYIHRCGRTARGRAEEGMSIMYVTPQEQVHLQKIVDSTGFEIPLRDDDDVYLTSAQKRVHAAKKLEAELNKSGRESRDSSWLRQQAQAMEIDMEESDGEDEEVMIQKRSATQKIRQLQEQLDRLLDAHVLPKGISPRFIAGSQAAHAGLPEMLTHGARMGSIKYADGKRVHRKKRRR</sequence>
<dbReference type="InterPro" id="IPR027417">
    <property type="entry name" value="P-loop_NTPase"/>
</dbReference>
<evidence type="ECO:0000256" key="5">
    <source>
        <dbReference type="ARBA" id="ARBA00022840"/>
    </source>
</evidence>
<reference evidence="14" key="3">
    <citation type="submission" date="2015-06" db="UniProtKB">
        <authorList>
            <consortium name="EnsemblProtists"/>
        </authorList>
    </citation>
    <scope>IDENTIFICATION</scope>
</reference>
<evidence type="ECO:0000313" key="13">
    <source>
        <dbReference type="EMBL" id="EKX44561.1"/>
    </source>
</evidence>
<dbReference type="GeneID" id="17301194"/>
<evidence type="ECO:0000256" key="4">
    <source>
        <dbReference type="ARBA" id="ARBA00022806"/>
    </source>
</evidence>
<dbReference type="AlphaFoldDB" id="L1J7Q5"/>
<comment type="subcellular location">
    <subcellularLocation>
        <location evidence="1">Plastid</location>
        <location evidence="1">Chloroplast</location>
    </subcellularLocation>
</comment>
<dbReference type="GO" id="GO:0016787">
    <property type="term" value="F:hydrolase activity"/>
    <property type="evidence" value="ECO:0007669"/>
    <property type="project" value="UniProtKB-KW"/>
</dbReference>
<feature type="region of interest" description="Disordered" evidence="9">
    <location>
        <begin position="82"/>
        <end position="176"/>
    </location>
</feature>
<evidence type="ECO:0000313" key="14">
    <source>
        <dbReference type="EnsemblProtists" id="EKX44561"/>
    </source>
</evidence>
<keyword evidence="2 7" id="KW-0547">Nucleotide-binding</keyword>
<evidence type="ECO:0000256" key="2">
    <source>
        <dbReference type="ARBA" id="ARBA00022741"/>
    </source>
</evidence>
<dbReference type="STRING" id="905079.L1J7Q5"/>
<evidence type="ECO:0000256" key="9">
    <source>
        <dbReference type="SAM" id="MobiDB-lite"/>
    </source>
</evidence>
<evidence type="ECO:0000256" key="6">
    <source>
        <dbReference type="PROSITE-ProRule" id="PRU00552"/>
    </source>
</evidence>
<feature type="domain" description="DEAD-box RNA helicase Q" evidence="12">
    <location>
        <begin position="188"/>
        <end position="216"/>
    </location>
</feature>
<dbReference type="InterPro" id="IPR014014">
    <property type="entry name" value="RNA_helicase_DEAD_Q_motif"/>
</dbReference>
<feature type="domain" description="Helicase C-terminal" evidence="11">
    <location>
        <begin position="480"/>
        <end position="627"/>
    </location>
</feature>
<organism evidence="13">
    <name type="scientific">Guillardia theta (strain CCMP2712)</name>
    <name type="common">Cryptophyte</name>
    <dbReference type="NCBI Taxonomy" id="905079"/>
    <lineage>
        <taxon>Eukaryota</taxon>
        <taxon>Cryptophyceae</taxon>
        <taxon>Pyrenomonadales</taxon>
        <taxon>Geminigeraceae</taxon>
        <taxon>Guillardia</taxon>
    </lineage>
</organism>
<evidence type="ECO:0000259" key="10">
    <source>
        <dbReference type="PROSITE" id="PS51192"/>
    </source>
</evidence>
<dbReference type="GO" id="GO:0003724">
    <property type="term" value="F:RNA helicase activity"/>
    <property type="evidence" value="ECO:0007669"/>
    <property type="project" value="InterPro"/>
</dbReference>
<dbReference type="InterPro" id="IPR050079">
    <property type="entry name" value="DEAD_box_RNA_helicase"/>
</dbReference>
<keyword evidence="15" id="KW-1185">Reference proteome</keyword>
<dbReference type="SUPFAM" id="SSF52540">
    <property type="entry name" value="P-loop containing nucleoside triphosphate hydrolases"/>
    <property type="match status" value="1"/>
</dbReference>
<keyword evidence="5 7" id="KW-0067">ATP-binding</keyword>
<feature type="short sequence motif" description="Q motif" evidence="6">
    <location>
        <begin position="188"/>
        <end position="216"/>
    </location>
</feature>
<dbReference type="GO" id="GO:0009507">
    <property type="term" value="C:chloroplast"/>
    <property type="evidence" value="ECO:0007669"/>
    <property type="project" value="UniProtKB-SubCell"/>
</dbReference>
<dbReference type="Pfam" id="PF00271">
    <property type="entry name" value="Helicase_C"/>
    <property type="match status" value="1"/>
</dbReference>
<dbReference type="PaxDb" id="55529-EKX44561"/>
<dbReference type="InterPro" id="IPR001650">
    <property type="entry name" value="Helicase_C-like"/>
</dbReference>
<dbReference type="PROSITE" id="PS51192">
    <property type="entry name" value="HELICASE_ATP_BIND_1"/>
    <property type="match status" value="1"/>
</dbReference>
<dbReference type="SMART" id="SM00487">
    <property type="entry name" value="DEXDc"/>
    <property type="match status" value="1"/>
</dbReference>
<feature type="coiled-coil region" evidence="8">
    <location>
        <begin position="671"/>
        <end position="698"/>
    </location>
</feature>
<dbReference type="eggNOG" id="KOG0347">
    <property type="taxonomic scope" value="Eukaryota"/>
</dbReference>
<feature type="domain" description="Helicase ATP-binding" evidence="10">
    <location>
        <begin position="220"/>
        <end position="439"/>
    </location>
</feature>
<feature type="region of interest" description="Disordered" evidence="9">
    <location>
        <begin position="378"/>
        <end position="398"/>
    </location>
</feature>
<dbReference type="KEGG" id="gtt:GUITHDRAFT_109675"/>
<dbReference type="Gene3D" id="3.40.50.300">
    <property type="entry name" value="P-loop containing nucleotide triphosphate hydrolases"/>
    <property type="match status" value="2"/>
</dbReference>
<feature type="region of interest" description="Disordered" evidence="9">
    <location>
        <begin position="1"/>
        <end position="24"/>
    </location>
</feature>
<dbReference type="Pfam" id="PF00270">
    <property type="entry name" value="DEAD"/>
    <property type="match status" value="1"/>
</dbReference>
<dbReference type="GO" id="GO:0003676">
    <property type="term" value="F:nucleic acid binding"/>
    <property type="evidence" value="ECO:0007669"/>
    <property type="project" value="InterPro"/>
</dbReference>
<evidence type="ECO:0000259" key="12">
    <source>
        <dbReference type="PROSITE" id="PS51195"/>
    </source>
</evidence>
<dbReference type="EnsemblProtists" id="EKX44561">
    <property type="protein sequence ID" value="EKX44561"/>
    <property type="gene ID" value="GUITHDRAFT_109675"/>
</dbReference>
<feature type="compositionally biased region" description="Basic residues" evidence="9">
    <location>
        <begin position="128"/>
        <end position="137"/>
    </location>
</feature>
<dbReference type="OrthoDB" id="4310724at2759"/>
<accession>L1J7Q5</accession>
<dbReference type="CDD" id="cd17946">
    <property type="entry name" value="DEADc_DDX24"/>
    <property type="match status" value="1"/>
</dbReference>
<reference evidence="13 15" key="1">
    <citation type="journal article" date="2012" name="Nature">
        <title>Algal genomes reveal evolutionary mosaicism and the fate of nucleomorphs.</title>
        <authorList>
            <consortium name="DOE Joint Genome Institute"/>
            <person name="Curtis B.A."/>
            <person name="Tanifuji G."/>
            <person name="Burki F."/>
            <person name="Gruber A."/>
            <person name="Irimia M."/>
            <person name="Maruyama S."/>
            <person name="Arias M.C."/>
            <person name="Ball S.G."/>
            <person name="Gile G.H."/>
            <person name="Hirakawa Y."/>
            <person name="Hopkins J.F."/>
            <person name="Kuo A."/>
            <person name="Rensing S.A."/>
            <person name="Schmutz J."/>
            <person name="Symeonidi A."/>
            <person name="Elias M."/>
            <person name="Eveleigh R.J."/>
            <person name="Herman E.K."/>
            <person name="Klute M.J."/>
            <person name="Nakayama T."/>
            <person name="Obornik M."/>
            <person name="Reyes-Prieto A."/>
            <person name="Armbrust E.V."/>
            <person name="Aves S.J."/>
            <person name="Beiko R.G."/>
            <person name="Coutinho P."/>
            <person name="Dacks J.B."/>
            <person name="Durnford D.G."/>
            <person name="Fast N.M."/>
            <person name="Green B.R."/>
            <person name="Grisdale C.J."/>
            <person name="Hempel F."/>
            <person name="Henrissat B."/>
            <person name="Hoppner M.P."/>
            <person name="Ishida K."/>
            <person name="Kim E."/>
            <person name="Koreny L."/>
            <person name="Kroth P.G."/>
            <person name="Liu Y."/>
            <person name="Malik S.B."/>
            <person name="Maier U.G."/>
            <person name="McRose D."/>
            <person name="Mock T."/>
            <person name="Neilson J.A."/>
            <person name="Onodera N.T."/>
            <person name="Poole A.M."/>
            <person name="Pritham E.J."/>
            <person name="Richards T.A."/>
            <person name="Rocap G."/>
            <person name="Roy S.W."/>
            <person name="Sarai C."/>
            <person name="Schaack S."/>
            <person name="Shirato S."/>
            <person name="Slamovits C.H."/>
            <person name="Spencer D.F."/>
            <person name="Suzuki S."/>
            <person name="Worden A.Z."/>
            <person name="Zauner S."/>
            <person name="Barry K."/>
            <person name="Bell C."/>
            <person name="Bharti A.K."/>
            <person name="Crow J.A."/>
            <person name="Grimwood J."/>
            <person name="Kramer R."/>
            <person name="Lindquist E."/>
            <person name="Lucas S."/>
            <person name="Salamov A."/>
            <person name="McFadden G.I."/>
            <person name="Lane C.E."/>
            <person name="Keeling P.J."/>
            <person name="Gray M.W."/>
            <person name="Grigoriev I.V."/>
            <person name="Archibald J.M."/>
        </authorList>
    </citation>
    <scope>NUCLEOTIDE SEQUENCE</scope>
    <source>
        <strain evidence="13 15">CCMP2712</strain>
    </source>
</reference>
<feature type="compositionally biased region" description="Acidic residues" evidence="9">
    <location>
        <begin position="154"/>
        <end position="169"/>
    </location>
</feature>
<evidence type="ECO:0000259" key="11">
    <source>
        <dbReference type="PROSITE" id="PS51194"/>
    </source>
</evidence>
<dbReference type="InterPro" id="IPR014001">
    <property type="entry name" value="Helicase_ATP-bd"/>
</dbReference>
<dbReference type="InterPro" id="IPR000629">
    <property type="entry name" value="RNA-helicase_DEAD-box_CS"/>
</dbReference>
<dbReference type="PROSITE" id="PS51194">
    <property type="entry name" value="HELICASE_CTER"/>
    <property type="match status" value="1"/>
</dbReference>
<comment type="similarity">
    <text evidence="7">Belongs to the DEAD box helicase family.</text>
</comment>
<feature type="compositionally biased region" description="Low complexity" evidence="9">
    <location>
        <begin position="140"/>
        <end position="153"/>
    </location>
</feature>
<dbReference type="EMBL" id="JH993004">
    <property type="protein sequence ID" value="EKX44561.1"/>
    <property type="molecule type" value="Genomic_DNA"/>
</dbReference>